<dbReference type="CDD" id="cd02976">
    <property type="entry name" value="NrdH"/>
    <property type="match status" value="1"/>
</dbReference>
<dbReference type="InterPro" id="IPR036249">
    <property type="entry name" value="Thioredoxin-like_sf"/>
</dbReference>
<dbReference type="Pfam" id="PF00462">
    <property type="entry name" value="Glutaredoxin"/>
    <property type="match status" value="1"/>
</dbReference>
<evidence type="ECO:0000313" key="2">
    <source>
        <dbReference type="EMBL" id="NKG21066.1"/>
    </source>
</evidence>
<dbReference type="PROSITE" id="PS51354">
    <property type="entry name" value="GLUTAREDOXIN_2"/>
    <property type="match status" value="1"/>
</dbReference>
<dbReference type="SUPFAM" id="SSF52833">
    <property type="entry name" value="Thioredoxin-like"/>
    <property type="match status" value="1"/>
</dbReference>
<evidence type="ECO:0000259" key="1">
    <source>
        <dbReference type="Pfam" id="PF00462"/>
    </source>
</evidence>
<accession>A0ABX1G497</accession>
<comment type="caution">
    <text evidence="2">The sequence shown here is derived from an EMBL/GenBank/DDBJ whole genome shotgun (WGS) entry which is preliminary data.</text>
</comment>
<dbReference type="Proteomes" id="UP000746595">
    <property type="component" value="Unassembled WGS sequence"/>
</dbReference>
<reference evidence="2 3" key="1">
    <citation type="submission" date="2020-04" db="EMBL/GenBank/DDBJ databases">
        <title>Paeniglutamicibacter sp. ANT13_2, a novel actinomycete isolated from sediment in Antarctica.</title>
        <authorList>
            <person name="Sakdapetsiri C."/>
            <person name="Pinyakong O."/>
        </authorList>
    </citation>
    <scope>NUCLEOTIDE SEQUENCE [LARGE SCALE GENOMIC DNA]</scope>
    <source>
        <strain evidence="2 3">ANT13_2</strain>
    </source>
</reference>
<dbReference type="EMBL" id="JAAWVT010000004">
    <property type="protein sequence ID" value="NKG21066.1"/>
    <property type="molecule type" value="Genomic_DNA"/>
</dbReference>
<proteinExistence type="predicted"/>
<protein>
    <submittedName>
        <fullName evidence="2">Glutaredoxin family protein</fullName>
    </submittedName>
</protein>
<dbReference type="RefSeq" id="WP_168151891.1">
    <property type="nucleotide sequence ID" value="NZ_JAAWVT010000004.1"/>
</dbReference>
<dbReference type="Gene3D" id="3.40.30.10">
    <property type="entry name" value="Glutaredoxin"/>
    <property type="match status" value="1"/>
</dbReference>
<evidence type="ECO:0000313" key="3">
    <source>
        <dbReference type="Proteomes" id="UP000746595"/>
    </source>
</evidence>
<organism evidence="2 3">
    <name type="scientific">Paeniglutamicibacter terrestris</name>
    <dbReference type="NCBI Taxonomy" id="2723403"/>
    <lineage>
        <taxon>Bacteria</taxon>
        <taxon>Bacillati</taxon>
        <taxon>Actinomycetota</taxon>
        <taxon>Actinomycetes</taxon>
        <taxon>Micrococcales</taxon>
        <taxon>Micrococcaceae</taxon>
        <taxon>Paeniglutamicibacter</taxon>
    </lineage>
</organism>
<dbReference type="InterPro" id="IPR002109">
    <property type="entry name" value="Glutaredoxin"/>
</dbReference>
<feature type="domain" description="Glutaredoxin" evidence="1">
    <location>
        <begin position="5"/>
        <end position="60"/>
    </location>
</feature>
<name>A0ABX1G497_9MICC</name>
<gene>
    <name evidence="2" type="ORF">HED64_10160</name>
</gene>
<keyword evidence="3" id="KW-1185">Reference proteome</keyword>
<sequence>MSRTITVYTRPIGCGQCMATKFWLDSRKIPYTAISLADVDPALMAQFHAWNYSQAPVVTVHIDGVLVAHWYGFNPDKLEEFTKGTP</sequence>